<proteinExistence type="inferred from homology"/>
<evidence type="ECO:0000256" key="3">
    <source>
        <dbReference type="PROSITE-ProRule" id="PRU10007"/>
    </source>
</evidence>
<dbReference type="InterPro" id="IPR016163">
    <property type="entry name" value="Ald_DH_C"/>
</dbReference>
<dbReference type="AlphaFoldDB" id="A0A3M0G831"/>
<dbReference type="SUPFAM" id="SSF53720">
    <property type="entry name" value="ALDH-like"/>
    <property type="match status" value="1"/>
</dbReference>
<gene>
    <name evidence="6" type="ORF">EAX62_00475</name>
</gene>
<dbReference type="InterPro" id="IPR016162">
    <property type="entry name" value="Ald_DH_N"/>
</dbReference>
<feature type="domain" description="Aldehyde dehydrogenase" evidence="5">
    <location>
        <begin position="20"/>
        <end position="475"/>
    </location>
</feature>
<evidence type="ECO:0000259" key="5">
    <source>
        <dbReference type="Pfam" id="PF00171"/>
    </source>
</evidence>
<dbReference type="EMBL" id="REFW01000001">
    <property type="protein sequence ID" value="RMB61191.1"/>
    <property type="molecule type" value="Genomic_DNA"/>
</dbReference>
<dbReference type="InterPro" id="IPR015590">
    <property type="entry name" value="Aldehyde_DH_dom"/>
</dbReference>
<comment type="caution">
    <text evidence="6">The sequence shown here is derived from an EMBL/GenBank/DDBJ whole genome shotgun (WGS) entry which is preliminary data.</text>
</comment>
<dbReference type="Pfam" id="PF00171">
    <property type="entry name" value="Aldedh"/>
    <property type="match status" value="1"/>
</dbReference>
<dbReference type="Proteomes" id="UP000275256">
    <property type="component" value="Unassembled WGS sequence"/>
</dbReference>
<name>A0A3M0G831_9ACTN</name>
<comment type="similarity">
    <text evidence="1 4">Belongs to the aldehyde dehydrogenase family.</text>
</comment>
<feature type="active site" evidence="3">
    <location>
        <position position="255"/>
    </location>
</feature>
<dbReference type="OrthoDB" id="6882680at2"/>
<evidence type="ECO:0000256" key="1">
    <source>
        <dbReference type="ARBA" id="ARBA00009986"/>
    </source>
</evidence>
<dbReference type="PANTHER" id="PTHR43353">
    <property type="entry name" value="SUCCINATE-SEMIALDEHYDE DEHYDROGENASE, MITOCHONDRIAL"/>
    <property type="match status" value="1"/>
</dbReference>
<keyword evidence="2 4" id="KW-0560">Oxidoreductase</keyword>
<dbReference type="RefSeq" id="WP_121899737.1">
    <property type="nucleotide sequence ID" value="NZ_REFW01000001.1"/>
</dbReference>
<evidence type="ECO:0000256" key="2">
    <source>
        <dbReference type="ARBA" id="ARBA00023002"/>
    </source>
</evidence>
<accession>A0A3M0G831</accession>
<keyword evidence="7" id="KW-1185">Reference proteome</keyword>
<sequence length="484" mass="51615">MSNRSLPDDLDTRLLINGAWVDGERASFDVLDPATNEPLTAVANASPDQGRQALTAAVDAQQAWAATPPRERSDVLRRIFDMVLERRDDFARTMTLEMGKALPESQAEVTYGAEFLRWFSEEAVRIHGLYGQLPEGTLRQLVMRRPVGVCLLLTPWNFPLAMATRKMAPALAAGCTVVLRPAQSTPLTTLLLGRVLCDAGLPDGVVNIIASSEHDVTDALLADDRLRKVSFTGSTPVGRSLLAKASKNVLRTSMELGGNAPFIVFEDADLDVAVDQARAAKLRNIGQACTSANRFIIHESLADEFADRLVERFADEVVGDGLQESTTLGPLASAQARKDVHALVTGALEAGATLRCGGVVPEGPGNFYPPTVLTNVAHDAEVMANEIFGPVAAITTFVDESEALRIANSASVGLSGYVFTRDVGRIQRMGALLETGMIGVNTGVLSNAAAPFGGVKESGLGREGGFVGIDEYLETIYLALPEPS</sequence>
<dbReference type="FunFam" id="3.40.309.10:FF:000004">
    <property type="entry name" value="Succinate-semialdehyde dehydrogenase I"/>
    <property type="match status" value="1"/>
</dbReference>
<dbReference type="GO" id="GO:0009450">
    <property type="term" value="P:gamma-aminobutyric acid catabolic process"/>
    <property type="evidence" value="ECO:0007669"/>
    <property type="project" value="TreeGrafter"/>
</dbReference>
<dbReference type="InterPro" id="IPR016161">
    <property type="entry name" value="Ald_DH/histidinol_DH"/>
</dbReference>
<reference evidence="6 7" key="1">
    <citation type="submission" date="2018-10" db="EMBL/GenBank/DDBJ databases">
        <title>Tessaracoccus antarcticuss sp. nov., isolated from sediment.</title>
        <authorList>
            <person name="Zhou L.Y."/>
            <person name="Du Z.J."/>
        </authorList>
    </citation>
    <scope>NUCLEOTIDE SEQUENCE [LARGE SCALE GENOMIC DNA]</scope>
    <source>
        <strain evidence="6 7">JDX10</strain>
    </source>
</reference>
<organism evidence="6 7">
    <name type="scientific">Tessaracoccus antarcticus</name>
    <dbReference type="NCBI Taxonomy" id="2479848"/>
    <lineage>
        <taxon>Bacteria</taxon>
        <taxon>Bacillati</taxon>
        <taxon>Actinomycetota</taxon>
        <taxon>Actinomycetes</taxon>
        <taxon>Propionibacteriales</taxon>
        <taxon>Propionibacteriaceae</taxon>
        <taxon>Tessaracoccus</taxon>
    </lineage>
</organism>
<dbReference type="Gene3D" id="3.40.309.10">
    <property type="entry name" value="Aldehyde Dehydrogenase, Chain A, domain 2"/>
    <property type="match status" value="1"/>
</dbReference>
<dbReference type="FunFam" id="3.40.605.10:FF:000007">
    <property type="entry name" value="NAD/NADP-dependent betaine aldehyde dehydrogenase"/>
    <property type="match status" value="1"/>
</dbReference>
<dbReference type="PANTHER" id="PTHR43353:SF5">
    <property type="entry name" value="SUCCINATE-SEMIALDEHYDE DEHYDROGENASE, MITOCHONDRIAL"/>
    <property type="match status" value="1"/>
</dbReference>
<dbReference type="Gene3D" id="3.40.605.10">
    <property type="entry name" value="Aldehyde Dehydrogenase, Chain A, domain 1"/>
    <property type="match status" value="1"/>
</dbReference>
<evidence type="ECO:0000313" key="6">
    <source>
        <dbReference type="EMBL" id="RMB61191.1"/>
    </source>
</evidence>
<evidence type="ECO:0000313" key="7">
    <source>
        <dbReference type="Proteomes" id="UP000275256"/>
    </source>
</evidence>
<evidence type="ECO:0000256" key="4">
    <source>
        <dbReference type="RuleBase" id="RU003345"/>
    </source>
</evidence>
<dbReference type="GO" id="GO:0004777">
    <property type="term" value="F:succinate-semialdehyde dehydrogenase (NAD+) activity"/>
    <property type="evidence" value="ECO:0007669"/>
    <property type="project" value="TreeGrafter"/>
</dbReference>
<protein>
    <submittedName>
        <fullName evidence="6">NAD-dependent succinate-semialdehyde dehydrogenase</fullName>
    </submittedName>
</protein>
<dbReference type="InterPro" id="IPR029510">
    <property type="entry name" value="Ald_DH_CS_GLU"/>
</dbReference>
<dbReference type="InterPro" id="IPR050740">
    <property type="entry name" value="Aldehyde_DH_Superfamily"/>
</dbReference>
<dbReference type="CDD" id="cd07103">
    <property type="entry name" value="ALDH_F5_SSADH_GabD"/>
    <property type="match status" value="1"/>
</dbReference>
<dbReference type="PROSITE" id="PS00687">
    <property type="entry name" value="ALDEHYDE_DEHYDR_GLU"/>
    <property type="match status" value="1"/>
</dbReference>